<dbReference type="RefSeq" id="WP_012859781.1">
    <property type="nucleotide sequence ID" value="NC_013517.1"/>
</dbReference>
<reference evidence="2 3" key="2">
    <citation type="journal article" date="2010" name="Stand. Genomic Sci.">
        <title>Complete genome sequence of Sebaldella termitidis type strain (NCTC 11300).</title>
        <authorList>
            <person name="Harmon-Smith M."/>
            <person name="Celia L."/>
            <person name="Chertkov O."/>
            <person name="Lapidus A."/>
            <person name="Copeland A."/>
            <person name="Glavina Del Rio T."/>
            <person name="Nolan M."/>
            <person name="Lucas S."/>
            <person name="Tice H."/>
            <person name="Cheng J.F."/>
            <person name="Han C."/>
            <person name="Detter J.C."/>
            <person name="Bruce D."/>
            <person name="Goodwin L."/>
            <person name="Pitluck S."/>
            <person name="Pati A."/>
            <person name="Liolios K."/>
            <person name="Ivanova N."/>
            <person name="Mavromatis K."/>
            <person name="Mikhailova N."/>
            <person name="Chen A."/>
            <person name="Palaniappan K."/>
            <person name="Land M."/>
            <person name="Hauser L."/>
            <person name="Chang Y.J."/>
            <person name="Jeffries C.D."/>
            <person name="Brettin T."/>
            <person name="Goker M."/>
            <person name="Beck B."/>
            <person name="Bristow J."/>
            <person name="Eisen J.A."/>
            <person name="Markowitz V."/>
            <person name="Hugenholtz P."/>
            <person name="Kyrpides N.C."/>
            <person name="Klenk H.P."/>
            <person name="Chen F."/>
        </authorList>
    </citation>
    <scope>NUCLEOTIDE SEQUENCE [LARGE SCALE GENOMIC DNA]</scope>
    <source>
        <strain evidence="3">ATCC 33386 / NCTC 11300</strain>
    </source>
</reference>
<evidence type="ECO:0000259" key="1">
    <source>
        <dbReference type="PROSITE" id="PS51549"/>
    </source>
</evidence>
<protein>
    <recommendedName>
        <fullName evidence="1">DM13 domain-containing protein</fullName>
    </recommendedName>
</protein>
<dbReference type="InterPro" id="IPR019545">
    <property type="entry name" value="DM13_domain"/>
</dbReference>
<dbReference type="Proteomes" id="UP000000845">
    <property type="component" value="Chromosome"/>
</dbReference>
<keyword evidence="3" id="KW-1185">Reference proteome</keyword>
<dbReference type="PROSITE" id="PS51549">
    <property type="entry name" value="DM13"/>
    <property type="match status" value="1"/>
</dbReference>
<organism evidence="2 3">
    <name type="scientific">Sebaldella termitidis (strain ATCC 33386 / NCTC 11300)</name>
    <dbReference type="NCBI Taxonomy" id="526218"/>
    <lineage>
        <taxon>Bacteria</taxon>
        <taxon>Fusobacteriati</taxon>
        <taxon>Fusobacteriota</taxon>
        <taxon>Fusobacteriia</taxon>
        <taxon>Fusobacteriales</taxon>
        <taxon>Leptotrichiaceae</taxon>
        <taxon>Sebaldella</taxon>
    </lineage>
</organism>
<reference evidence="3" key="1">
    <citation type="submission" date="2009-09" db="EMBL/GenBank/DDBJ databases">
        <title>The complete chromosome of Sebaldella termitidis ATCC 33386.</title>
        <authorList>
            <consortium name="US DOE Joint Genome Institute (JGI-PGF)"/>
            <person name="Lucas S."/>
            <person name="Copeland A."/>
            <person name="Lapidus A."/>
            <person name="Glavina del Rio T."/>
            <person name="Dalin E."/>
            <person name="Tice H."/>
            <person name="Bruce D."/>
            <person name="Goodwin L."/>
            <person name="Pitluck S."/>
            <person name="Kyrpides N."/>
            <person name="Mavromatis K."/>
            <person name="Ivanova N."/>
            <person name="Mikhailova N."/>
            <person name="Sims D."/>
            <person name="Meincke L."/>
            <person name="Brettin T."/>
            <person name="Detter J.C."/>
            <person name="Han C."/>
            <person name="Larimer F."/>
            <person name="Land M."/>
            <person name="Hauser L."/>
            <person name="Markowitz V."/>
            <person name="Cheng J.F."/>
            <person name="Hugenholtz P."/>
            <person name="Woyke T."/>
            <person name="Wu D."/>
            <person name="Eisen J.A."/>
        </authorList>
    </citation>
    <scope>NUCLEOTIDE SEQUENCE [LARGE SCALE GENOMIC DNA]</scope>
    <source>
        <strain evidence="3">ATCC 33386 / NCTC 11300</strain>
    </source>
</reference>
<name>D1ALR4_SEBTE</name>
<sequence>MKKFLLLGILMISVVSFSEILTGSFVSKIHQISGEVSLETTGKEITISNFTYDGNGKNVYLILTKDGDFKDMKIISKELKKGYVNETLTLKVNNLQKLIDEGYNTVSVYTKTNKSTFGDASLSEVQ</sequence>
<dbReference type="AlphaFoldDB" id="D1ALR4"/>
<dbReference type="HOGENOM" id="CLU_1991130_0_0_0"/>
<evidence type="ECO:0000313" key="3">
    <source>
        <dbReference type="Proteomes" id="UP000000845"/>
    </source>
</evidence>
<evidence type="ECO:0000313" key="2">
    <source>
        <dbReference type="EMBL" id="ACZ07182.1"/>
    </source>
</evidence>
<dbReference type="Pfam" id="PF10517">
    <property type="entry name" value="DM13"/>
    <property type="match status" value="1"/>
</dbReference>
<feature type="domain" description="DM13" evidence="1">
    <location>
        <begin position="15"/>
        <end position="123"/>
    </location>
</feature>
<dbReference type="KEGG" id="str:Sterm_0298"/>
<dbReference type="STRING" id="526218.Sterm_0298"/>
<gene>
    <name evidence="2" type="ordered locus">Sterm_0298</name>
</gene>
<accession>D1ALR4</accession>
<proteinExistence type="predicted"/>
<dbReference type="EMBL" id="CP001739">
    <property type="protein sequence ID" value="ACZ07182.1"/>
    <property type="molecule type" value="Genomic_DNA"/>
</dbReference>